<protein>
    <submittedName>
        <fullName evidence="9">Cytochrome c peroxidase</fullName>
        <ecNumber evidence="9">1.11.1.5</ecNumber>
    </submittedName>
</protein>
<dbReference type="GO" id="GO:0009055">
    <property type="term" value="F:electron transfer activity"/>
    <property type="evidence" value="ECO:0007669"/>
    <property type="project" value="InterPro"/>
</dbReference>
<dbReference type="STRING" id="332411.VI06_00315"/>
<dbReference type="GO" id="GO:0030313">
    <property type="term" value="C:cell envelope"/>
    <property type="evidence" value="ECO:0007669"/>
    <property type="project" value="UniProtKB-SubCell"/>
</dbReference>
<keyword evidence="4" id="KW-0732">Signal</keyword>
<dbReference type="InterPro" id="IPR051395">
    <property type="entry name" value="Cytochrome_c_Peroxidase/MauG"/>
</dbReference>
<dbReference type="GO" id="GO:0046872">
    <property type="term" value="F:metal ion binding"/>
    <property type="evidence" value="ECO:0007669"/>
    <property type="project" value="UniProtKB-KW"/>
</dbReference>
<dbReference type="EMBL" id="AP018823">
    <property type="protein sequence ID" value="BBF84243.1"/>
    <property type="molecule type" value="Genomic_DNA"/>
</dbReference>
<dbReference type="GO" id="GO:0004130">
    <property type="term" value="F:cytochrome-c peroxidase activity"/>
    <property type="evidence" value="ECO:0007669"/>
    <property type="project" value="UniProtKB-EC"/>
</dbReference>
<dbReference type="PANTHER" id="PTHR30600">
    <property type="entry name" value="CYTOCHROME C PEROXIDASE-RELATED"/>
    <property type="match status" value="1"/>
</dbReference>
<proteinExistence type="predicted"/>
<name>A0A3G9GBQ7_9NEIS</name>
<keyword evidence="3 7" id="KW-0479">Metal-binding</keyword>
<evidence type="ECO:0000256" key="5">
    <source>
        <dbReference type="ARBA" id="ARBA00023002"/>
    </source>
</evidence>
<dbReference type="EC" id="1.11.1.5" evidence="9"/>
<keyword evidence="6 7" id="KW-0408">Iron</keyword>
<dbReference type="PROSITE" id="PS51007">
    <property type="entry name" value="CYTC"/>
    <property type="match status" value="2"/>
</dbReference>
<dbReference type="KEGG" id="amah:DLM_0582"/>
<dbReference type="RefSeq" id="WP_231960026.1">
    <property type="nucleotide sequence ID" value="NZ_AP018823.1"/>
</dbReference>
<dbReference type="PANTHER" id="PTHR30600:SF10">
    <property type="entry name" value="BLL6722 PROTEIN"/>
    <property type="match status" value="1"/>
</dbReference>
<evidence type="ECO:0000313" key="9">
    <source>
        <dbReference type="EMBL" id="BBF84243.1"/>
    </source>
</evidence>
<feature type="domain" description="Cytochrome c" evidence="8">
    <location>
        <begin position="63"/>
        <end position="219"/>
    </location>
</feature>
<dbReference type="Pfam" id="PF03150">
    <property type="entry name" value="CCP_MauG"/>
    <property type="match status" value="1"/>
</dbReference>
<reference evidence="9 10" key="2">
    <citation type="journal article" date="2017" name="Genome Announc.">
        <title>Draft genome sequence of Aquitalea magnusonii strain H3, a plant growth-promoting bacterium of duckweed Lemna minor.</title>
        <authorList>
            <person name="Ishizawa H."/>
            <person name="Kuroda M."/>
            <person name="Ike M."/>
        </authorList>
    </citation>
    <scope>NUCLEOTIDE SEQUENCE [LARGE SCALE GENOMIC DNA]</scope>
    <source>
        <strain evidence="9 10">H3</strain>
    </source>
</reference>
<evidence type="ECO:0000256" key="3">
    <source>
        <dbReference type="ARBA" id="ARBA00022723"/>
    </source>
</evidence>
<gene>
    <name evidence="9" type="ORF">DLM_0582</name>
</gene>
<dbReference type="Proteomes" id="UP000198290">
    <property type="component" value="Chromosome"/>
</dbReference>
<accession>A0A3G9GBQ7</accession>
<keyword evidence="9" id="KW-0575">Peroxidase</keyword>
<evidence type="ECO:0000256" key="1">
    <source>
        <dbReference type="ARBA" id="ARBA00004196"/>
    </source>
</evidence>
<keyword evidence="2 7" id="KW-0349">Heme</keyword>
<keyword evidence="5 9" id="KW-0560">Oxidoreductase</keyword>
<dbReference type="Gene3D" id="1.10.760.10">
    <property type="entry name" value="Cytochrome c-like domain"/>
    <property type="match status" value="2"/>
</dbReference>
<evidence type="ECO:0000256" key="7">
    <source>
        <dbReference type="PROSITE-ProRule" id="PRU00433"/>
    </source>
</evidence>
<dbReference type="InterPro" id="IPR004852">
    <property type="entry name" value="Di-haem_cyt_c_peroxidsae"/>
</dbReference>
<dbReference type="InterPro" id="IPR009056">
    <property type="entry name" value="Cyt_c-like_dom"/>
</dbReference>
<evidence type="ECO:0000256" key="4">
    <source>
        <dbReference type="ARBA" id="ARBA00022729"/>
    </source>
</evidence>
<dbReference type="SUPFAM" id="SSF46626">
    <property type="entry name" value="Cytochrome c"/>
    <property type="match status" value="2"/>
</dbReference>
<feature type="domain" description="Cytochrome c" evidence="8">
    <location>
        <begin position="247"/>
        <end position="422"/>
    </location>
</feature>
<dbReference type="InterPro" id="IPR036909">
    <property type="entry name" value="Cyt_c-like_dom_sf"/>
</dbReference>
<evidence type="ECO:0000313" key="10">
    <source>
        <dbReference type="Proteomes" id="UP000198290"/>
    </source>
</evidence>
<sequence>MLQQFCRRSSTMHHSTTLLRISSWLSGFLLLGSLCACTQTGRQAQSGQAAGIYAASSIPDNRQLTQLGRRLFFETALSANGKHSCASCHSPEHAYGPPDGKSAQLGGLDGKQMGNRAVPSLRYLQIVPPFSEHFRDNDGNDSEDAGPTGGFTWDGRAASVHEQASIPLLAGNEMANTSTDQVVRQLKASASANAFMAVFGQDIFQHPAQAFDKLVLALEVFQQNPADFYPYSSKYDDWLRGKAALSRQEMRGLQVFNSPDKGNCAACHLSEWQPDGAFPAFSDFGLIALGVPRNRQLEINRNTAFHDMGLCGPVRQDMQKAEYCGLFRTPSLRNVATRKVFFHNGVFHDLRKAVEFYASRDTQPEKWYPVASNGQVVMFDDLPTVYHGNINRDAPFGGKKGASPALNAQEINDLLAFLGTLTDADARPARSGP</sequence>
<organism evidence="9 10">
    <name type="scientific">Aquitalea magnusonii</name>
    <dbReference type="NCBI Taxonomy" id="332411"/>
    <lineage>
        <taxon>Bacteria</taxon>
        <taxon>Pseudomonadati</taxon>
        <taxon>Pseudomonadota</taxon>
        <taxon>Betaproteobacteria</taxon>
        <taxon>Neisseriales</taxon>
        <taxon>Chromobacteriaceae</taxon>
        <taxon>Aquitalea</taxon>
    </lineage>
</organism>
<dbReference type="AlphaFoldDB" id="A0A3G9GBQ7"/>
<reference evidence="10" key="3">
    <citation type="journal article" date="2017" name="Plant Physiol. Biochem.">
        <title>Differential oxidative and antioxidative response of duckweed Lemna minor toward plant growth promoting/inhibiting bacteria.</title>
        <authorList>
            <person name="Ishizawa H."/>
            <person name="Kuroda M."/>
            <person name="Morikawa M."/>
            <person name="Ike M."/>
        </authorList>
    </citation>
    <scope>NUCLEOTIDE SEQUENCE [LARGE SCALE GENOMIC DNA]</scope>
    <source>
        <strain evidence="10">H3</strain>
    </source>
</reference>
<comment type="subcellular location">
    <subcellularLocation>
        <location evidence="1">Cell envelope</location>
    </subcellularLocation>
</comment>
<evidence type="ECO:0000256" key="2">
    <source>
        <dbReference type="ARBA" id="ARBA00022617"/>
    </source>
</evidence>
<dbReference type="GO" id="GO:0020037">
    <property type="term" value="F:heme binding"/>
    <property type="evidence" value="ECO:0007669"/>
    <property type="project" value="InterPro"/>
</dbReference>
<evidence type="ECO:0000259" key="8">
    <source>
        <dbReference type="PROSITE" id="PS51007"/>
    </source>
</evidence>
<evidence type="ECO:0000256" key="6">
    <source>
        <dbReference type="ARBA" id="ARBA00023004"/>
    </source>
</evidence>
<reference evidence="10" key="1">
    <citation type="journal article" date="2017" name="Biotechnol. Biofuels">
        <title>Evaluation of environmental bacterial communities as a factor affecting the growth of duckweed Lemna minor.</title>
        <authorList>
            <person name="Ishizawa H."/>
            <person name="Kuroda M."/>
            <person name="Morikawa M."/>
            <person name="Ike M."/>
        </authorList>
    </citation>
    <scope>NUCLEOTIDE SEQUENCE [LARGE SCALE GENOMIC DNA]</scope>
    <source>
        <strain evidence="10">H3</strain>
    </source>
</reference>
<keyword evidence="10" id="KW-1185">Reference proteome</keyword>